<keyword evidence="5" id="KW-1133">Transmembrane helix</keyword>
<feature type="domain" description="YqgF/RNase H-like" evidence="6">
    <location>
        <begin position="71"/>
        <end position="171"/>
    </location>
</feature>
<keyword evidence="8" id="KW-1185">Reference proteome</keyword>
<keyword evidence="4" id="KW-0378">Hydrolase</keyword>
<dbReference type="InterPro" id="IPR006641">
    <property type="entry name" value="YqgF/RNaseH-like_dom"/>
</dbReference>
<dbReference type="Pfam" id="PF03652">
    <property type="entry name" value="RuvX"/>
    <property type="match status" value="1"/>
</dbReference>
<dbReference type="InterPro" id="IPR005227">
    <property type="entry name" value="YqgF"/>
</dbReference>
<evidence type="ECO:0000256" key="4">
    <source>
        <dbReference type="ARBA" id="ARBA00022801"/>
    </source>
</evidence>
<dbReference type="PANTHER" id="PTHR33317">
    <property type="entry name" value="POLYNUCLEOTIDYL TRANSFERASE, RIBONUCLEASE H-LIKE SUPERFAMILY PROTEIN"/>
    <property type="match status" value="1"/>
</dbReference>
<name>A0A2C9U3Y8_MANES</name>
<dbReference type="AlphaFoldDB" id="A0A2C9U3Y8"/>
<keyword evidence="5" id="KW-0812">Transmembrane</keyword>
<feature type="transmembrane region" description="Helical" evidence="5">
    <location>
        <begin position="313"/>
        <end position="334"/>
    </location>
</feature>
<dbReference type="GO" id="GO:0000967">
    <property type="term" value="P:rRNA 5'-end processing"/>
    <property type="evidence" value="ECO:0000318"/>
    <property type="project" value="GO_Central"/>
</dbReference>
<dbReference type="SMART" id="SM00732">
    <property type="entry name" value="YqgFc"/>
    <property type="match status" value="1"/>
</dbReference>
<comment type="caution">
    <text evidence="7">The sequence shown here is derived from an EMBL/GenBank/DDBJ whole genome shotgun (WGS) entry which is preliminary data.</text>
</comment>
<dbReference type="Gramene" id="Manes.17G011000.1.v8.1">
    <property type="protein sequence ID" value="Manes.17G011000.1.v8.1.CDS"/>
    <property type="gene ID" value="Manes.17G011000.v8.1"/>
</dbReference>
<dbReference type="PANTHER" id="PTHR33317:SF4">
    <property type="entry name" value="POLYNUCLEOTIDYL TRANSFERASE, RIBONUCLEASE H-LIKE SUPERFAMILY PROTEIN"/>
    <property type="match status" value="1"/>
</dbReference>
<dbReference type="OrthoDB" id="430851at2759"/>
<gene>
    <name evidence="7" type="ORF">MANES_17G011000v8</name>
</gene>
<protein>
    <recommendedName>
        <fullName evidence="6">YqgF/RNase H-like domain-containing protein</fullName>
    </recommendedName>
</protein>
<proteinExistence type="predicted"/>
<reference evidence="8" key="1">
    <citation type="journal article" date="2016" name="Nat. Biotechnol.">
        <title>Sequencing wild and cultivated cassava and related species reveals extensive interspecific hybridization and genetic diversity.</title>
        <authorList>
            <person name="Bredeson J.V."/>
            <person name="Lyons J.B."/>
            <person name="Prochnik S.E."/>
            <person name="Wu G.A."/>
            <person name="Ha C.M."/>
            <person name="Edsinger-Gonzales E."/>
            <person name="Grimwood J."/>
            <person name="Schmutz J."/>
            <person name="Rabbi I.Y."/>
            <person name="Egesi C."/>
            <person name="Nauluvula P."/>
            <person name="Lebot V."/>
            <person name="Ndunguru J."/>
            <person name="Mkamilo G."/>
            <person name="Bart R.S."/>
            <person name="Setter T.L."/>
            <person name="Gleadow R.M."/>
            <person name="Kulakow P."/>
            <person name="Ferguson M.E."/>
            <person name="Rounsley S."/>
            <person name="Rokhsar D.S."/>
        </authorList>
    </citation>
    <scope>NUCLEOTIDE SEQUENCE [LARGE SCALE GENOMIC DNA]</scope>
    <source>
        <strain evidence="8">cv. AM560-2</strain>
    </source>
</reference>
<feature type="transmembrane region" description="Helical" evidence="5">
    <location>
        <begin position="246"/>
        <end position="265"/>
    </location>
</feature>
<dbReference type="Gene3D" id="3.30.420.140">
    <property type="entry name" value="YqgF/RNase H-like domain"/>
    <property type="match status" value="1"/>
</dbReference>
<evidence type="ECO:0000259" key="6">
    <source>
        <dbReference type="SMART" id="SM00732"/>
    </source>
</evidence>
<dbReference type="CDD" id="cd16964">
    <property type="entry name" value="YqgF"/>
    <property type="match status" value="1"/>
</dbReference>
<evidence type="ECO:0000256" key="1">
    <source>
        <dbReference type="ARBA" id="ARBA00022490"/>
    </source>
</evidence>
<dbReference type="InterPro" id="IPR037027">
    <property type="entry name" value="YqgF/RNaseH-like_dom_sf"/>
</dbReference>
<evidence type="ECO:0000313" key="8">
    <source>
        <dbReference type="Proteomes" id="UP000091857"/>
    </source>
</evidence>
<dbReference type="GO" id="GO:0016787">
    <property type="term" value="F:hydrolase activity"/>
    <property type="evidence" value="ECO:0007669"/>
    <property type="project" value="UniProtKB-KW"/>
</dbReference>
<keyword evidence="1" id="KW-0963">Cytoplasm</keyword>
<evidence type="ECO:0000256" key="5">
    <source>
        <dbReference type="SAM" id="Phobius"/>
    </source>
</evidence>
<dbReference type="STRING" id="3983.A0A2C9U3Y8"/>
<dbReference type="EMBL" id="CM004403">
    <property type="protein sequence ID" value="OAY24380.1"/>
    <property type="molecule type" value="Genomic_DNA"/>
</dbReference>
<evidence type="ECO:0000256" key="3">
    <source>
        <dbReference type="ARBA" id="ARBA00022722"/>
    </source>
</evidence>
<keyword evidence="3" id="KW-0540">Nuclease</keyword>
<dbReference type="SUPFAM" id="SSF53098">
    <property type="entry name" value="Ribonuclease H-like"/>
    <property type="match status" value="1"/>
</dbReference>
<evidence type="ECO:0000256" key="2">
    <source>
        <dbReference type="ARBA" id="ARBA00022517"/>
    </source>
</evidence>
<keyword evidence="5" id="KW-0472">Membrane</keyword>
<dbReference type="InterPro" id="IPR012337">
    <property type="entry name" value="RNaseH-like_sf"/>
</dbReference>
<dbReference type="GO" id="GO:0004518">
    <property type="term" value="F:nuclease activity"/>
    <property type="evidence" value="ECO:0007669"/>
    <property type="project" value="UniProtKB-KW"/>
</dbReference>
<evidence type="ECO:0000313" key="7">
    <source>
        <dbReference type="EMBL" id="OAY24380.1"/>
    </source>
</evidence>
<dbReference type="Proteomes" id="UP000091857">
    <property type="component" value="Chromosome 17"/>
</dbReference>
<organism evidence="7 8">
    <name type="scientific">Manihot esculenta</name>
    <name type="common">Cassava</name>
    <name type="synonym">Jatropha manihot</name>
    <dbReference type="NCBI Taxonomy" id="3983"/>
    <lineage>
        <taxon>Eukaryota</taxon>
        <taxon>Viridiplantae</taxon>
        <taxon>Streptophyta</taxon>
        <taxon>Embryophyta</taxon>
        <taxon>Tracheophyta</taxon>
        <taxon>Spermatophyta</taxon>
        <taxon>Magnoliopsida</taxon>
        <taxon>eudicotyledons</taxon>
        <taxon>Gunneridae</taxon>
        <taxon>Pentapetalae</taxon>
        <taxon>rosids</taxon>
        <taxon>fabids</taxon>
        <taxon>Malpighiales</taxon>
        <taxon>Euphorbiaceae</taxon>
        <taxon>Crotonoideae</taxon>
        <taxon>Manihoteae</taxon>
        <taxon>Manihot</taxon>
    </lineage>
</organism>
<keyword evidence="2" id="KW-0690">Ribosome biogenesis</keyword>
<accession>A0A2C9U3Y8</accession>
<sequence>MCSIQSSFVPLMDFYSLSTYALPNLKNVPSFLRLPSPKACNHHSRLRAVLPIEEIPPNALRRKNDPQWRGGFSLGVDLGLSRTGLALSKGFSVRPLMVLELRGQKLELGLLEIAENEEVDEFIIGLPKSWDGKETPQSNKVRSVAGRLAVRAAERGWRVFLQDEHGTSTEATYRMINIWCWRDIFRRVGRELNLYYQSNWICNINFKKVLLRTSIFILNKSMAENQNLKQFFDGRMSTWFAAFNRMNFEFIFLFSFCWITLYALIHIEELYHVKFSLCDYYTCTEFVIMIADFVFISSKEASLSKSFRERNPLVFFFFVCFKLVGLLLAGPAAAPALSERGRLFLPCLVGFSPALSE</sequence>